<gene>
    <name evidence="3" type="ORF">APAL1065_LOCUS22582</name>
</gene>
<dbReference type="InterPro" id="IPR011249">
    <property type="entry name" value="Metalloenz_LuxS/M16"/>
</dbReference>
<organism evidence="3">
    <name type="scientific">Entomoneis paludosa</name>
    <dbReference type="NCBI Taxonomy" id="265537"/>
    <lineage>
        <taxon>Eukaryota</taxon>
        <taxon>Sar</taxon>
        <taxon>Stramenopiles</taxon>
        <taxon>Ochrophyta</taxon>
        <taxon>Bacillariophyta</taxon>
        <taxon>Bacillariophyceae</taxon>
        <taxon>Bacillariophycidae</taxon>
        <taxon>Entomoneidaceae</taxon>
        <taxon>Entomoneis</taxon>
    </lineage>
</organism>
<accession>A0A7S2YNV8</accession>
<sequence length="164" mass="18795">MGIMFRVVSNVKSASQIVDRIDQFLVEFRQDTLEKMTDDQFLEHLVAVSTQKLEMFNSMPEETDVYWDEIVNGRFSWQAWRDEAIHLRTITKKEAIAAYDEWLLPGQKRKIMAVQVIGGGTTEVADGRPDVDPSAFGTYADQQVGHFHQLCKNQSWGRINSKLA</sequence>
<dbReference type="GO" id="GO:0046872">
    <property type="term" value="F:metal ion binding"/>
    <property type="evidence" value="ECO:0007669"/>
    <property type="project" value="UniProtKB-KW"/>
</dbReference>
<dbReference type="Pfam" id="PF22456">
    <property type="entry name" value="PqqF-like_C_4"/>
    <property type="match status" value="1"/>
</dbReference>
<evidence type="ECO:0000256" key="1">
    <source>
        <dbReference type="ARBA" id="ARBA00022723"/>
    </source>
</evidence>
<name>A0A7S2YNV8_9STRA</name>
<dbReference type="EMBL" id="HBHT01033565">
    <property type="protein sequence ID" value="CAD9986190.1"/>
    <property type="molecule type" value="Transcribed_RNA"/>
</dbReference>
<protein>
    <recommendedName>
        <fullName evidence="2">Coenzyme PQQ synthesis protein F-like C-terminal lobe domain-containing protein</fullName>
    </recommendedName>
</protein>
<dbReference type="PANTHER" id="PTHR43690:SF18">
    <property type="entry name" value="INSULIN-DEGRADING ENZYME-RELATED"/>
    <property type="match status" value="1"/>
</dbReference>
<reference evidence="3" key="1">
    <citation type="submission" date="2021-01" db="EMBL/GenBank/DDBJ databases">
        <authorList>
            <person name="Corre E."/>
            <person name="Pelletier E."/>
            <person name="Niang G."/>
            <person name="Scheremetjew M."/>
            <person name="Finn R."/>
            <person name="Kale V."/>
            <person name="Holt S."/>
            <person name="Cochrane G."/>
            <person name="Meng A."/>
            <person name="Brown T."/>
            <person name="Cohen L."/>
        </authorList>
    </citation>
    <scope>NUCLEOTIDE SEQUENCE</scope>
    <source>
        <strain evidence="3">CCMP125</strain>
    </source>
</reference>
<dbReference type="SUPFAM" id="SSF63411">
    <property type="entry name" value="LuxS/MPP-like metallohydrolase"/>
    <property type="match status" value="1"/>
</dbReference>
<dbReference type="Gene3D" id="3.30.830.10">
    <property type="entry name" value="Metalloenzyme, LuxS/M16 peptidase-like"/>
    <property type="match status" value="1"/>
</dbReference>
<dbReference type="InterPro" id="IPR054734">
    <property type="entry name" value="PqqF-like_C_4"/>
</dbReference>
<feature type="domain" description="Coenzyme PQQ synthesis protein F-like C-terminal lobe" evidence="2">
    <location>
        <begin position="2"/>
        <end position="67"/>
    </location>
</feature>
<dbReference type="PANTHER" id="PTHR43690">
    <property type="entry name" value="NARDILYSIN"/>
    <property type="match status" value="1"/>
</dbReference>
<evidence type="ECO:0000259" key="2">
    <source>
        <dbReference type="Pfam" id="PF22456"/>
    </source>
</evidence>
<dbReference type="AlphaFoldDB" id="A0A7S2YNV8"/>
<dbReference type="InterPro" id="IPR050626">
    <property type="entry name" value="Peptidase_M16"/>
</dbReference>
<evidence type="ECO:0000313" key="3">
    <source>
        <dbReference type="EMBL" id="CAD9986190.1"/>
    </source>
</evidence>
<proteinExistence type="predicted"/>
<keyword evidence="1" id="KW-0479">Metal-binding</keyword>